<keyword evidence="4" id="KW-1185">Reference proteome</keyword>
<gene>
    <name evidence="3" type="ORF">ACJMK2_036808</name>
</gene>
<dbReference type="PANTHER" id="PTHR43581">
    <property type="entry name" value="ATP/GTP PHOSPHATASE"/>
    <property type="match status" value="1"/>
</dbReference>
<protein>
    <recommendedName>
        <fullName evidence="2">Endonuclease GajA/Old nuclease/RecF-like AAA domain-containing protein</fullName>
    </recommendedName>
</protein>
<proteinExistence type="predicted"/>
<dbReference type="PANTHER" id="PTHR43581:SF4">
    <property type="entry name" value="ATP_GTP PHOSPHATASE"/>
    <property type="match status" value="1"/>
</dbReference>
<feature type="domain" description="Endonuclease GajA/Old nuclease/RecF-like AAA" evidence="2">
    <location>
        <begin position="1"/>
        <end position="358"/>
    </location>
</feature>
<dbReference type="AlphaFoldDB" id="A0ABD3WLW9"/>
<evidence type="ECO:0000256" key="1">
    <source>
        <dbReference type="SAM" id="MobiDB-lite"/>
    </source>
</evidence>
<dbReference type="InterPro" id="IPR027417">
    <property type="entry name" value="P-loop_NTPase"/>
</dbReference>
<name>A0ABD3WLW9_SINWO</name>
<dbReference type="EMBL" id="JBJQND010000006">
    <property type="protein sequence ID" value="KAL3873718.1"/>
    <property type="molecule type" value="Genomic_DNA"/>
</dbReference>
<dbReference type="SUPFAM" id="SSF52540">
    <property type="entry name" value="P-loop containing nucleoside triphosphate hydrolases"/>
    <property type="match status" value="1"/>
</dbReference>
<reference evidence="3 4" key="1">
    <citation type="submission" date="2024-11" db="EMBL/GenBank/DDBJ databases">
        <title>Chromosome-level genome assembly of the freshwater bivalve Anodonta woodiana.</title>
        <authorList>
            <person name="Chen X."/>
        </authorList>
    </citation>
    <scope>NUCLEOTIDE SEQUENCE [LARGE SCALE GENOMIC DNA]</scope>
    <source>
        <strain evidence="3">MN2024</strain>
        <tissue evidence="3">Gills</tissue>
    </source>
</reference>
<evidence type="ECO:0000313" key="3">
    <source>
        <dbReference type="EMBL" id="KAL3873718.1"/>
    </source>
</evidence>
<accession>A0ABD3WLW9</accession>
<evidence type="ECO:0000259" key="2">
    <source>
        <dbReference type="Pfam" id="PF13175"/>
    </source>
</evidence>
<dbReference type="Gene3D" id="3.40.50.300">
    <property type="entry name" value="P-loop containing nucleotide triphosphate hydrolases"/>
    <property type="match status" value="1"/>
</dbReference>
<dbReference type="Proteomes" id="UP001634394">
    <property type="component" value="Unassembled WGS sequence"/>
</dbReference>
<dbReference type="InterPro" id="IPR041685">
    <property type="entry name" value="AAA_GajA/Old/RecF-like"/>
</dbReference>
<evidence type="ECO:0000313" key="4">
    <source>
        <dbReference type="Proteomes" id="UP001634394"/>
    </source>
</evidence>
<dbReference type="InterPro" id="IPR051396">
    <property type="entry name" value="Bact_Antivir_Def_Nuclease"/>
</dbReference>
<feature type="region of interest" description="Disordered" evidence="1">
    <location>
        <begin position="558"/>
        <end position="585"/>
    </location>
</feature>
<organism evidence="3 4">
    <name type="scientific">Sinanodonta woodiana</name>
    <name type="common">Chinese pond mussel</name>
    <name type="synonym">Anodonta woodiana</name>
    <dbReference type="NCBI Taxonomy" id="1069815"/>
    <lineage>
        <taxon>Eukaryota</taxon>
        <taxon>Metazoa</taxon>
        <taxon>Spiralia</taxon>
        <taxon>Lophotrochozoa</taxon>
        <taxon>Mollusca</taxon>
        <taxon>Bivalvia</taxon>
        <taxon>Autobranchia</taxon>
        <taxon>Heteroconchia</taxon>
        <taxon>Palaeoheterodonta</taxon>
        <taxon>Unionida</taxon>
        <taxon>Unionoidea</taxon>
        <taxon>Unionidae</taxon>
        <taxon>Unioninae</taxon>
        <taxon>Sinanodonta</taxon>
    </lineage>
</organism>
<sequence length="826" mass="95043">MLRAVRLNNFVKFRNNCIFSFREDGAYFFVGENGSGKSSVLEAIRRCLSRNANTSFSRIPDESKPSYIICEYEMPDGCLLRECKTVFTSFLYIPDTISTYMYAKIVLLLEKNVVFIEFIERENGAYGTKRCTCNSQNWNEQNINKILKYLPLCTNDSNNSDTSIAPLLACLIELLDAKGGGTGAIKTANENSEVDTILRTLENSLVFTFGQRSLGPLQWSKSELIASNKRDENYGTARRKCEIINYFLSNSQSYSSQKEDDIFRLLTNQAKYYFYLDNDSLVRVKLDGEDVEVLKLSEGILEAKYLSLLLASTEYFTVLLEEPDRGMHPQMIKLIRDIVLPQVEKKTIIIVSHNPILISSWSIPRTYKFYKERAKDKLISKMVAVGRVVQEGKEQIPRLLASEDYVSMLFARNVIFVEGQSDFLFVKAVIEHIMNPSNETSVQRVLHSALSVEKTNTEEFRTFLASLHVVKLSGEKSKHKWKYVSRELGLSALFLLDRDAVVKVQTVDTCNLAAETVKRNIRFFAEAILKQSKVKSQNTHLVPKSENTQELHEMKENAFETGNQGSPREVTKPEQKKKKKKDKQKSPYFAKLNTVIEAMTYKYWNPTDTVNEGTRYVDMDIIYIDTATEKMKEVIQEIVVLILSGKDAYEILNTCKDVGKRYLQYCHSINKDLLDKNSKETPLSTNRFQAKMKDGLVSPSLKSRYVNFVKKNNWEEARQCLEQEGVFVWRSGDLEDVFTDIVKNFEWTDERTRNLELLRRHMSFARLGINLKMTKSSTGNETKLFMDDKVSDENIRESIVSAFNLCDKHSDFTQFILFLERQRESG</sequence>
<comment type="caution">
    <text evidence="3">The sequence shown here is derived from an EMBL/GenBank/DDBJ whole genome shotgun (WGS) entry which is preliminary data.</text>
</comment>
<dbReference type="Pfam" id="PF13175">
    <property type="entry name" value="AAA_15"/>
    <property type="match status" value="1"/>
</dbReference>